<keyword evidence="2" id="KW-0472">Membrane</keyword>
<evidence type="ECO:0000313" key="3">
    <source>
        <dbReference type="EMBL" id="AEV80819.1"/>
    </source>
</evidence>
<dbReference type="KEGG" id="vg:11464186"/>
<proteinExistence type="predicted"/>
<dbReference type="EMBL" id="FJ483970">
    <property type="protein sequence ID" value="AEV80819.1"/>
    <property type="molecule type" value="Genomic_DNA"/>
</dbReference>
<sequence length="100" mass="11021">MAASNPPGVEEVALQSPQSPARETSRSQKRSDGSNIPTRYPKVYCLLITLPYWIQFGIMWVTFYIEQKSTALEALAVLIHCICTILTTIVVGDAILHGPC</sequence>
<evidence type="ECO:0000313" key="4">
    <source>
        <dbReference type="Proteomes" id="UP000113968"/>
    </source>
</evidence>
<gene>
    <name evidence="3" type="primary">A9</name>
</gene>
<dbReference type="RefSeq" id="YP_004940033.1">
    <property type="nucleotide sequence ID" value="NC_016447.1"/>
</dbReference>
<name>G8XU82_9BETA</name>
<protein>
    <submittedName>
        <fullName evidence="3">Protein A9</fullName>
    </submittedName>
</protein>
<feature type="compositionally biased region" description="Basic and acidic residues" evidence="1">
    <location>
        <begin position="23"/>
        <end position="32"/>
    </location>
</feature>
<organism evidence="3 4">
    <name type="scientific">Aotine betaherpesvirus 1</name>
    <dbReference type="NCBI Taxonomy" id="50290"/>
    <lineage>
        <taxon>Viruses</taxon>
        <taxon>Duplodnaviria</taxon>
        <taxon>Heunggongvirae</taxon>
        <taxon>Peploviricota</taxon>
        <taxon>Herviviricetes</taxon>
        <taxon>Herpesvirales</taxon>
        <taxon>Orthoherpesviridae</taxon>
        <taxon>Betaherpesvirinae</taxon>
        <taxon>Cytomegalovirus</taxon>
        <taxon>Cytomegalovirus aotinebeta1</taxon>
    </lineage>
</organism>
<keyword evidence="4" id="KW-1185">Reference proteome</keyword>
<feature type="transmembrane region" description="Helical" evidence="2">
    <location>
        <begin position="43"/>
        <end position="65"/>
    </location>
</feature>
<feature type="transmembrane region" description="Helical" evidence="2">
    <location>
        <begin position="77"/>
        <end position="96"/>
    </location>
</feature>
<keyword evidence="2" id="KW-1133">Transmembrane helix</keyword>
<feature type="region of interest" description="Disordered" evidence="1">
    <location>
        <begin position="1"/>
        <end position="38"/>
    </location>
</feature>
<dbReference type="Proteomes" id="UP000113968">
    <property type="component" value="Segment"/>
</dbReference>
<accession>G8XU82</accession>
<evidence type="ECO:0000256" key="1">
    <source>
        <dbReference type="SAM" id="MobiDB-lite"/>
    </source>
</evidence>
<dbReference type="GeneID" id="11464186"/>
<evidence type="ECO:0000256" key="2">
    <source>
        <dbReference type="SAM" id="Phobius"/>
    </source>
</evidence>
<reference evidence="3" key="1">
    <citation type="submission" date="2011-12" db="EMBL/GenBank/DDBJ databases">
        <title>Comparative genomics of primate cytomegaloviruses.</title>
        <authorList>
            <person name="Davison A.J."/>
            <person name="Holton M."/>
            <person name="Dolan A."/>
            <person name="Dargan D.J."/>
            <person name="Gatherer D."/>
            <person name="Hayward G.S."/>
        </authorList>
    </citation>
    <scope>NUCLEOTIDE SEQUENCE [LARGE SCALE GENOMIC DNA]</scope>
    <source>
        <strain evidence="3">S34E</strain>
    </source>
</reference>
<keyword evidence="2" id="KW-0812">Transmembrane</keyword>